<reference evidence="5 6" key="1">
    <citation type="journal article" date="2019" name="Int. J. Syst. Evol. Microbiol.">
        <title>The Global Catalogue of Microorganisms (GCM) 10K type strain sequencing project: providing services to taxonomists for standard genome sequencing and annotation.</title>
        <authorList>
            <consortium name="The Broad Institute Genomics Platform"/>
            <consortium name="The Broad Institute Genome Sequencing Center for Infectious Disease"/>
            <person name="Wu L."/>
            <person name="Ma J."/>
        </authorList>
    </citation>
    <scope>NUCLEOTIDE SEQUENCE [LARGE SCALE GENOMIC DNA]</scope>
    <source>
        <strain evidence="5 6">JCM 7356</strain>
    </source>
</reference>
<dbReference type="Pfam" id="PF07702">
    <property type="entry name" value="UTRA"/>
    <property type="match status" value="1"/>
</dbReference>
<keyword evidence="3" id="KW-0804">Transcription</keyword>
<dbReference type="Gene3D" id="3.40.1410.10">
    <property type="entry name" value="Chorismate lyase-like"/>
    <property type="match status" value="1"/>
</dbReference>
<evidence type="ECO:0000256" key="3">
    <source>
        <dbReference type="ARBA" id="ARBA00023163"/>
    </source>
</evidence>
<evidence type="ECO:0000313" key="6">
    <source>
        <dbReference type="Proteomes" id="UP001500305"/>
    </source>
</evidence>
<keyword evidence="6" id="KW-1185">Reference proteome</keyword>
<dbReference type="PANTHER" id="PTHR44846:SF1">
    <property type="entry name" value="MANNOSYL-D-GLYCERATE TRANSPORT_METABOLISM SYSTEM REPRESSOR MNGR-RELATED"/>
    <property type="match status" value="1"/>
</dbReference>
<dbReference type="SUPFAM" id="SSF46785">
    <property type="entry name" value="Winged helix' DNA-binding domain"/>
    <property type="match status" value="1"/>
</dbReference>
<dbReference type="PROSITE" id="PS50949">
    <property type="entry name" value="HTH_GNTR"/>
    <property type="match status" value="1"/>
</dbReference>
<dbReference type="PRINTS" id="PR00035">
    <property type="entry name" value="HTHGNTR"/>
</dbReference>
<keyword evidence="2" id="KW-0238">DNA-binding</keyword>
<name>A0ABN3DK65_9ACTN</name>
<dbReference type="InterPro" id="IPR036390">
    <property type="entry name" value="WH_DNA-bd_sf"/>
</dbReference>
<sequence>MAQDSEHTTTVDRTSGALYRQVASDLREAITSGSFGESGRLPAEGALAEQYGVSRGTIRQALALLRADGLVTSRRGTRRVVLGGARVQSFSELLSFTHWARSMGEEPGGRLESLVRRPADAAEREQLRLAPGSDVYVALRLRTLSGNPVMVERIVYPPRVGELVAQLPPDVVSHTEFLREHGILFTDADHTIDVVAANADDARLLGCRRGSPLLRERRRTTDPTGTPVEWSQDRYLPGTVAFSVHNSLAASALSRHAREGD</sequence>
<evidence type="ECO:0000259" key="4">
    <source>
        <dbReference type="PROSITE" id="PS50949"/>
    </source>
</evidence>
<dbReference type="Proteomes" id="UP001500305">
    <property type="component" value="Unassembled WGS sequence"/>
</dbReference>
<proteinExistence type="predicted"/>
<comment type="caution">
    <text evidence="5">The sequence shown here is derived from an EMBL/GenBank/DDBJ whole genome shotgun (WGS) entry which is preliminary data.</text>
</comment>
<dbReference type="Gene3D" id="1.10.10.10">
    <property type="entry name" value="Winged helix-like DNA-binding domain superfamily/Winged helix DNA-binding domain"/>
    <property type="match status" value="1"/>
</dbReference>
<dbReference type="RefSeq" id="WP_344635282.1">
    <property type="nucleotide sequence ID" value="NZ_BAAATR010000004.1"/>
</dbReference>
<dbReference type="Pfam" id="PF00392">
    <property type="entry name" value="GntR"/>
    <property type="match status" value="1"/>
</dbReference>
<dbReference type="InterPro" id="IPR000524">
    <property type="entry name" value="Tscrpt_reg_HTH_GntR"/>
</dbReference>
<protein>
    <submittedName>
        <fullName evidence="5">GntR family transcriptional regulator</fullName>
    </submittedName>
</protein>
<dbReference type="InterPro" id="IPR011663">
    <property type="entry name" value="UTRA"/>
</dbReference>
<organism evidence="5 6">
    <name type="scientific">Kitasatospora cystarginea</name>
    <dbReference type="NCBI Taxonomy" id="58350"/>
    <lineage>
        <taxon>Bacteria</taxon>
        <taxon>Bacillati</taxon>
        <taxon>Actinomycetota</taxon>
        <taxon>Actinomycetes</taxon>
        <taxon>Kitasatosporales</taxon>
        <taxon>Streptomycetaceae</taxon>
        <taxon>Kitasatospora</taxon>
    </lineage>
</organism>
<dbReference type="SUPFAM" id="SSF64288">
    <property type="entry name" value="Chorismate lyase-like"/>
    <property type="match status" value="1"/>
</dbReference>
<gene>
    <name evidence="5" type="ORF">GCM10010430_13380</name>
</gene>
<keyword evidence="1" id="KW-0805">Transcription regulation</keyword>
<dbReference type="InterPro" id="IPR050679">
    <property type="entry name" value="Bact_HTH_transcr_reg"/>
</dbReference>
<dbReference type="InterPro" id="IPR036388">
    <property type="entry name" value="WH-like_DNA-bd_sf"/>
</dbReference>
<evidence type="ECO:0000256" key="2">
    <source>
        <dbReference type="ARBA" id="ARBA00023125"/>
    </source>
</evidence>
<feature type="domain" description="HTH gntR-type" evidence="4">
    <location>
        <begin position="16"/>
        <end position="90"/>
    </location>
</feature>
<accession>A0ABN3DK65</accession>
<dbReference type="PANTHER" id="PTHR44846">
    <property type="entry name" value="MANNOSYL-D-GLYCERATE TRANSPORT/METABOLISM SYSTEM REPRESSOR MNGR-RELATED"/>
    <property type="match status" value="1"/>
</dbReference>
<evidence type="ECO:0000313" key="5">
    <source>
        <dbReference type="EMBL" id="GAA2233988.1"/>
    </source>
</evidence>
<evidence type="ECO:0000256" key="1">
    <source>
        <dbReference type="ARBA" id="ARBA00023015"/>
    </source>
</evidence>
<dbReference type="SMART" id="SM00345">
    <property type="entry name" value="HTH_GNTR"/>
    <property type="match status" value="1"/>
</dbReference>
<dbReference type="EMBL" id="BAAATR010000004">
    <property type="protein sequence ID" value="GAA2233988.1"/>
    <property type="molecule type" value="Genomic_DNA"/>
</dbReference>
<dbReference type="CDD" id="cd07377">
    <property type="entry name" value="WHTH_GntR"/>
    <property type="match status" value="1"/>
</dbReference>
<dbReference type="SMART" id="SM00866">
    <property type="entry name" value="UTRA"/>
    <property type="match status" value="1"/>
</dbReference>
<dbReference type="InterPro" id="IPR028978">
    <property type="entry name" value="Chorismate_lyase_/UTRA_dom_sf"/>
</dbReference>